<evidence type="ECO:0000313" key="8">
    <source>
        <dbReference type="EMBL" id="EGV17144.1"/>
    </source>
</evidence>
<dbReference type="GO" id="GO:0015689">
    <property type="term" value="P:molybdate ion transport"/>
    <property type="evidence" value="ECO:0007669"/>
    <property type="project" value="InterPro"/>
</dbReference>
<dbReference type="SUPFAM" id="SSF53850">
    <property type="entry name" value="Periplasmic binding protein-like II"/>
    <property type="match status" value="1"/>
</dbReference>
<sequence length="250" mass="26188">MKTIRSILAGVLLAAACVPALADDIQVAVAANFTAPMKEIAAAFEKETGHVVKAAYGSTGKFYAQIKNGAPFEAFIAADDTTPTKLVDEGAAISGTQFTYAVGSLVLWSSKPEFVDSDGTVLKSGDFNKVAIANPKTAPYGAAAIEVLTGLGLLEQVEPKLVTGENIAQTYQFVSTGNADLGFVALSQVMEKGKITGGSAWMIPGTLHKPIRQDAVVLSPGKDKPAVGALMEYLKEDEARAIIKSFGYEI</sequence>
<evidence type="ECO:0000256" key="3">
    <source>
        <dbReference type="ARBA" id="ARBA00022723"/>
    </source>
</evidence>
<dbReference type="GO" id="GO:0030973">
    <property type="term" value="F:molybdate ion binding"/>
    <property type="evidence" value="ECO:0007669"/>
    <property type="project" value="InterPro"/>
</dbReference>
<dbReference type="PANTHER" id="PTHR30632:SF14">
    <property type="entry name" value="TUNGSTATE_MOLYBDATE_CHROMATE-BINDING PROTEIN MODA"/>
    <property type="match status" value="1"/>
</dbReference>
<dbReference type="Gene3D" id="3.40.190.10">
    <property type="entry name" value="Periplasmic binding protein-like II"/>
    <property type="match status" value="2"/>
</dbReference>
<feature type="chain" id="PRO_5003388768" evidence="7">
    <location>
        <begin position="23"/>
        <end position="250"/>
    </location>
</feature>
<dbReference type="PROSITE" id="PS51257">
    <property type="entry name" value="PROKAR_LIPOPROTEIN"/>
    <property type="match status" value="1"/>
</dbReference>
<evidence type="ECO:0000256" key="4">
    <source>
        <dbReference type="ARBA" id="ARBA00022729"/>
    </source>
</evidence>
<feature type="binding site" evidence="6">
    <location>
        <position position="59"/>
    </location>
    <ligand>
        <name>molybdate</name>
        <dbReference type="ChEBI" id="CHEBI:36264"/>
    </ligand>
</feature>
<dbReference type="InterPro" id="IPR050682">
    <property type="entry name" value="ModA/WtpA"/>
</dbReference>
<dbReference type="Proteomes" id="UP000005459">
    <property type="component" value="Unassembled WGS sequence"/>
</dbReference>
<evidence type="ECO:0000256" key="7">
    <source>
        <dbReference type="SAM" id="SignalP"/>
    </source>
</evidence>
<dbReference type="PIRSF" id="PIRSF004846">
    <property type="entry name" value="ModA"/>
    <property type="match status" value="1"/>
</dbReference>
<feature type="signal peptide" evidence="7">
    <location>
        <begin position="1"/>
        <end position="22"/>
    </location>
</feature>
<proteinExistence type="inferred from homology"/>
<dbReference type="Pfam" id="PF13531">
    <property type="entry name" value="SBP_bac_11"/>
    <property type="match status" value="1"/>
</dbReference>
<dbReference type="EMBL" id="AFWV01000012">
    <property type="protein sequence ID" value="EGV17144.1"/>
    <property type="molecule type" value="Genomic_DNA"/>
</dbReference>
<dbReference type="RefSeq" id="WP_007194482.1">
    <property type="nucleotide sequence ID" value="NZ_AFWV01000012.1"/>
</dbReference>
<dbReference type="InterPro" id="IPR005950">
    <property type="entry name" value="ModA"/>
</dbReference>
<dbReference type="OrthoDB" id="9785015at2"/>
<evidence type="ECO:0000256" key="6">
    <source>
        <dbReference type="PIRSR" id="PIRSR004846-1"/>
    </source>
</evidence>
<evidence type="ECO:0000256" key="5">
    <source>
        <dbReference type="ARBA" id="ARBA00062515"/>
    </source>
</evidence>
<comment type="subunit">
    <text evidence="5">The complex is composed of two ATP-binding proteins (ModC), two transmembrane proteins (ModB) and a solute-binding protein (ModA).</text>
</comment>
<dbReference type="GO" id="GO:0046872">
    <property type="term" value="F:metal ion binding"/>
    <property type="evidence" value="ECO:0007669"/>
    <property type="project" value="UniProtKB-KW"/>
</dbReference>
<keyword evidence="9" id="KW-1185">Reference proteome</keyword>
<evidence type="ECO:0000313" key="9">
    <source>
        <dbReference type="Proteomes" id="UP000005459"/>
    </source>
</evidence>
<dbReference type="CDD" id="cd13539">
    <property type="entry name" value="PBP2_AvModA"/>
    <property type="match status" value="1"/>
</dbReference>
<protein>
    <submittedName>
        <fullName evidence="8">Molybdenum ABC transporter, periplasmic molybdate-binding protein</fullName>
    </submittedName>
</protein>
<evidence type="ECO:0000256" key="1">
    <source>
        <dbReference type="ARBA" id="ARBA00009175"/>
    </source>
</evidence>
<dbReference type="PANTHER" id="PTHR30632">
    <property type="entry name" value="MOLYBDATE-BINDING PERIPLASMIC PROTEIN"/>
    <property type="match status" value="1"/>
</dbReference>
<gene>
    <name evidence="8" type="ORF">ThimaDRAFT_3610</name>
</gene>
<name>F9UFA7_9GAMM</name>
<feature type="binding site" evidence="6">
    <location>
        <position position="167"/>
    </location>
    <ligand>
        <name>molybdate</name>
        <dbReference type="ChEBI" id="CHEBI:36264"/>
    </ligand>
</feature>
<dbReference type="PATRIC" id="fig|768671.3.peg.3811"/>
<dbReference type="FunFam" id="3.40.190.10:FF:000035">
    <property type="entry name" value="Molybdate ABC transporter substrate-binding protein"/>
    <property type="match status" value="1"/>
</dbReference>
<dbReference type="InterPro" id="IPR044084">
    <property type="entry name" value="AvModA-like_subst-bd"/>
</dbReference>
<keyword evidence="4 7" id="KW-0732">Signal</keyword>
<keyword evidence="2 6" id="KW-0500">Molybdenum</keyword>
<keyword evidence="3 6" id="KW-0479">Metal-binding</keyword>
<reference evidence="8 9" key="1">
    <citation type="submission" date="2011-06" db="EMBL/GenBank/DDBJ databases">
        <title>The draft genome of Thiocapsa marina 5811.</title>
        <authorList>
            <consortium name="US DOE Joint Genome Institute (JGI-PGF)"/>
            <person name="Lucas S."/>
            <person name="Han J."/>
            <person name="Cheng J.-F."/>
            <person name="Goodwin L."/>
            <person name="Pitluck S."/>
            <person name="Peters L."/>
            <person name="Land M.L."/>
            <person name="Hauser L."/>
            <person name="Vogl K."/>
            <person name="Liu Z."/>
            <person name="Imhoff J."/>
            <person name="Thiel V."/>
            <person name="Frigaard N.-U."/>
            <person name="Bryant D."/>
            <person name="Woyke T.J."/>
        </authorList>
    </citation>
    <scope>NUCLEOTIDE SEQUENCE [LARGE SCALE GENOMIC DNA]</scope>
    <source>
        <strain evidence="8 9">5811</strain>
    </source>
</reference>
<comment type="similarity">
    <text evidence="1">Belongs to the bacterial solute-binding protein ModA family.</text>
</comment>
<dbReference type="NCBIfam" id="TIGR01256">
    <property type="entry name" value="modA"/>
    <property type="match status" value="1"/>
</dbReference>
<dbReference type="AlphaFoldDB" id="F9UFA7"/>
<evidence type="ECO:0000256" key="2">
    <source>
        <dbReference type="ARBA" id="ARBA00022505"/>
    </source>
</evidence>
<dbReference type="STRING" id="768671.ThimaDRAFT_3610"/>
<dbReference type="eggNOG" id="COG0725">
    <property type="taxonomic scope" value="Bacteria"/>
</dbReference>
<accession>F9UFA7</accession>
<organism evidence="8 9">
    <name type="scientific">Thiocapsa marina 5811</name>
    <dbReference type="NCBI Taxonomy" id="768671"/>
    <lineage>
        <taxon>Bacteria</taxon>
        <taxon>Pseudomonadati</taxon>
        <taxon>Pseudomonadota</taxon>
        <taxon>Gammaproteobacteria</taxon>
        <taxon>Chromatiales</taxon>
        <taxon>Chromatiaceae</taxon>
        <taxon>Thiocapsa</taxon>
    </lineage>
</organism>
<dbReference type="GO" id="GO:1901359">
    <property type="term" value="F:tungstate binding"/>
    <property type="evidence" value="ECO:0007669"/>
    <property type="project" value="UniProtKB-ARBA"/>
</dbReference>